<dbReference type="Proteomes" id="UP000694551">
    <property type="component" value="Unplaced"/>
</dbReference>
<dbReference type="GO" id="GO:0000785">
    <property type="term" value="C:chromatin"/>
    <property type="evidence" value="ECO:0007669"/>
    <property type="project" value="TreeGrafter"/>
</dbReference>
<dbReference type="GO" id="GO:0003682">
    <property type="term" value="F:chromatin binding"/>
    <property type="evidence" value="ECO:0007669"/>
    <property type="project" value="TreeGrafter"/>
</dbReference>
<comment type="similarity">
    <text evidence="1">Belongs to the SCC3 family.</text>
</comment>
<dbReference type="Ensembl" id="ENSSOCT00000013167.1">
    <property type="protein sequence ID" value="ENSSOCP00000012815.1"/>
    <property type="gene ID" value="ENSSOCG00000009731.1"/>
</dbReference>
<evidence type="ECO:0000259" key="4">
    <source>
        <dbReference type="Pfam" id="PF08514"/>
    </source>
</evidence>
<evidence type="ECO:0000313" key="6">
    <source>
        <dbReference type="Proteomes" id="UP000694551"/>
    </source>
</evidence>
<name>A0A8D0FCD3_STROC</name>
<protein>
    <recommendedName>
        <fullName evidence="4">STAG domain-containing protein</fullName>
    </recommendedName>
</protein>
<feature type="coiled-coil region" evidence="2">
    <location>
        <begin position="205"/>
        <end position="235"/>
    </location>
</feature>
<feature type="domain" description="STAG" evidence="4">
    <location>
        <begin position="106"/>
        <end position="215"/>
    </location>
</feature>
<keyword evidence="2" id="KW-0175">Coiled coil</keyword>
<dbReference type="GO" id="GO:0005634">
    <property type="term" value="C:nucleus"/>
    <property type="evidence" value="ECO:0007669"/>
    <property type="project" value="TreeGrafter"/>
</dbReference>
<evidence type="ECO:0000313" key="5">
    <source>
        <dbReference type="Ensembl" id="ENSSOCP00000012815.1"/>
    </source>
</evidence>
<dbReference type="InterPro" id="IPR039662">
    <property type="entry name" value="Cohesin_Scc3/SA"/>
</dbReference>
<reference evidence="5" key="2">
    <citation type="submission" date="2025-09" db="UniProtKB">
        <authorList>
            <consortium name="Ensembl"/>
        </authorList>
    </citation>
    <scope>IDENTIFICATION</scope>
</reference>
<dbReference type="AlphaFoldDB" id="A0A8D0FCD3"/>
<keyword evidence="6" id="KW-1185">Reference proteome</keyword>
<evidence type="ECO:0000256" key="3">
    <source>
        <dbReference type="SAM" id="MobiDB-lite"/>
    </source>
</evidence>
<feature type="compositionally biased region" description="Basic and acidic residues" evidence="3">
    <location>
        <begin position="1"/>
        <end position="12"/>
    </location>
</feature>
<dbReference type="InterPro" id="IPR013721">
    <property type="entry name" value="STAG"/>
</dbReference>
<dbReference type="Pfam" id="PF08514">
    <property type="entry name" value="STAG"/>
    <property type="match status" value="1"/>
</dbReference>
<feature type="region of interest" description="Disordered" evidence="3">
    <location>
        <begin position="1"/>
        <end position="41"/>
    </location>
</feature>
<proteinExistence type="inferred from homology"/>
<dbReference type="PANTHER" id="PTHR11199">
    <property type="entry name" value="STROMAL ANTIGEN"/>
    <property type="match status" value="1"/>
</dbReference>
<feature type="compositionally biased region" description="Gly residues" evidence="3">
    <location>
        <begin position="16"/>
        <end position="26"/>
    </location>
</feature>
<organism evidence="5 6">
    <name type="scientific">Strix occidentalis caurina</name>
    <name type="common">northern spotted owl</name>
    <dbReference type="NCBI Taxonomy" id="311401"/>
    <lineage>
        <taxon>Eukaryota</taxon>
        <taxon>Metazoa</taxon>
        <taxon>Chordata</taxon>
        <taxon>Craniata</taxon>
        <taxon>Vertebrata</taxon>
        <taxon>Euteleostomi</taxon>
        <taxon>Archelosauria</taxon>
        <taxon>Archosauria</taxon>
        <taxon>Dinosauria</taxon>
        <taxon>Saurischia</taxon>
        <taxon>Theropoda</taxon>
        <taxon>Coelurosauria</taxon>
        <taxon>Aves</taxon>
        <taxon>Neognathae</taxon>
        <taxon>Neoaves</taxon>
        <taxon>Telluraves</taxon>
        <taxon>Strigiformes</taxon>
        <taxon>Strigidae</taxon>
        <taxon>Strix</taxon>
    </lineage>
</organism>
<reference evidence="5" key="1">
    <citation type="submission" date="2025-08" db="UniProtKB">
        <authorList>
            <consortium name="Ensembl"/>
        </authorList>
    </citation>
    <scope>IDENTIFICATION</scope>
</reference>
<dbReference type="GO" id="GO:0034089">
    <property type="term" value="P:establishment of meiotic sister chromatid cohesion"/>
    <property type="evidence" value="ECO:0007669"/>
    <property type="project" value="TreeGrafter"/>
</dbReference>
<dbReference type="GO" id="GO:0030893">
    <property type="term" value="C:meiotic cohesin complex"/>
    <property type="evidence" value="ECO:0007669"/>
    <property type="project" value="TreeGrafter"/>
</dbReference>
<dbReference type="PANTHER" id="PTHR11199:SF8">
    <property type="entry name" value="COHESIN SUBUNIT SA-3"/>
    <property type="match status" value="1"/>
</dbReference>
<evidence type="ECO:0000256" key="1">
    <source>
        <dbReference type="ARBA" id="ARBA00005486"/>
    </source>
</evidence>
<sequence>QPRARPDQDSQREAGQGEGRGRGAPGDSGVPRWPLFDAGGPVPQTVVDDWLETYKQDRETGFLELANFIVRSCGCRGVVTPEMFRHLQNSEIIQHLTEKFEEDSADYPLSLGTQPWRRFRAGFCELVAVVVRRCQYSVVYDEFLMDALISLLTGLSDSQVRAFRHTSTLAAMKLMTALVNVALGVSLHQENNQRQYEAERSKGPGRRATDRLEALLEKRRELQEQQEEIENMMNAIFKGVFVHRYRLGLAQQLGGRRGSRDWGEGARSVVWPGREGRWEHCGDRDVAPRGTTV</sequence>
<accession>A0A8D0FCD3</accession>
<evidence type="ECO:0000256" key="2">
    <source>
        <dbReference type="SAM" id="Coils"/>
    </source>
</evidence>